<feature type="transmembrane region" description="Helical" evidence="7">
    <location>
        <begin position="73"/>
        <end position="92"/>
    </location>
</feature>
<dbReference type="PIRSF" id="PIRSF021697">
    <property type="entry name" value="UCP021697"/>
    <property type="match status" value="1"/>
</dbReference>
<name>A0A1S1NKU4_9MYCO</name>
<feature type="region of interest" description="Disordered" evidence="6">
    <location>
        <begin position="1"/>
        <end position="29"/>
    </location>
</feature>
<evidence type="ECO:0000259" key="8">
    <source>
        <dbReference type="Pfam" id="PF06271"/>
    </source>
</evidence>
<organism evidence="9 10">
    <name type="scientific">Mycobacterium talmoniae</name>
    <dbReference type="NCBI Taxonomy" id="1858794"/>
    <lineage>
        <taxon>Bacteria</taxon>
        <taxon>Bacillati</taxon>
        <taxon>Actinomycetota</taxon>
        <taxon>Actinomycetes</taxon>
        <taxon>Mycobacteriales</taxon>
        <taxon>Mycobacteriaceae</taxon>
        <taxon>Mycobacterium</taxon>
    </lineage>
</organism>
<protein>
    <recommendedName>
        <fullName evidence="8">RDD domain-containing protein</fullName>
    </recommendedName>
</protein>
<evidence type="ECO:0000313" key="9">
    <source>
        <dbReference type="EMBL" id="OHV03406.1"/>
    </source>
</evidence>
<evidence type="ECO:0000256" key="5">
    <source>
        <dbReference type="ARBA" id="ARBA00023136"/>
    </source>
</evidence>
<dbReference type="PANTHER" id="PTHR36115">
    <property type="entry name" value="PROLINE-RICH ANTIGEN HOMOLOG-RELATED"/>
    <property type="match status" value="1"/>
</dbReference>
<dbReference type="AlphaFoldDB" id="A0A1S1NKU4"/>
<evidence type="ECO:0000256" key="1">
    <source>
        <dbReference type="ARBA" id="ARBA00004651"/>
    </source>
</evidence>
<evidence type="ECO:0000256" key="4">
    <source>
        <dbReference type="ARBA" id="ARBA00022989"/>
    </source>
</evidence>
<evidence type="ECO:0000313" key="10">
    <source>
        <dbReference type="Proteomes" id="UP000179734"/>
    </source>
</evidence>
<dbReference type="InterPro" id="IPR010432">
    <property type="entry name" value="RDD"/>
</dbReference>
<comment type="caution">
    <text evidence="9">The sequence shown here is derived from an EMBL/GenBank/DDBJ whole genome shotgun (WGS) entry which is preliminary data.</text>
</comment>
<keyword evidence="5 7" id="KW-0472">Membrane</keyword>
<proteinExistence type="predicted"/>
<dbReference type="RefSeq" id="WP_071027246.1">
    <property type="nucleotide sequence ID" value="NZ_MLQM01000079.1"/>
</dbReference>
<reference evidence="9 10" key="1">
    <citation type="submission" date="2016-10" db="EMBL/GenBank/DDBJ databases">
        <title>Genome sequence of Mycobacterium talmonii.</title>
        <authorList>
            <person name="Greninger A.L."/>
            <person name="Elliott B."/>
            <person name="Vasireddy S."/>
            <person name="Vasireddy R."/>
        </authorList>
    </citation>
    <scope>NUCLEOTIDE SEQUENCE [LARGE SCALE GENOMIC DNA]</scope>
    <source>
        <strain evidence="10">NE-TNMC-100812</strain>
    </source>
</reference>
<accession>A0A1S1NKU4</accession>
<evidence type="ECO:0000256" key="2">
    <source>
        <dbReference type="ARBA" id="ARBA00022475"/>
    </source>
</evidence>
<dbReference type="InterPro" id="IPR051791">
    <property type="entry name" value="Pra-immunoreactive"/>
</dbReference>
<dbReference type="GO" id="GO:0005886">
    <property type="term" value="C:plasma membrane"/>
    <property type="evidence" value="ECO:0007669"/>
    <property type="project" value="UniProtKB-SubCell"/>
</dbReference>
<evidence type="ECO:0000256" key="3">
    <source>
        <dbReference type="ARBA" id="ARBA00022692"/>
    </source>
</evidence>
<feature type="domain" description="RDD" evidence="8">
    <location>
        <begin position="38"/>
        <end position="130"/>
    </location>
</feature>
<feature type="transmembrane region" description="Helical" evidence="7">
    <location>
        <begin position="45"/>
        <end position="67"/>
    </location>
</feature>
<sequence length="153" mass="15709">MARTISSWLSGPGSAEPGPPTGYPGERLGLPEHGPGSLAPLGRRLLALLADWLLAYGLAGLGLAFGVVTPTGLPLAVLVVWLILGAVSVRLFSFTPGQLVCGLQVASVDQRGVGIGRAAVRGALIALVIPALFVNADGRGFQDQVTHTAVVRR</sequence>
<keyword evidence="3 7" id="KW-0812">Transmembrane</keyword>
<dbReference type="Proteomes" id="UP000179734">
    <property type="component" value="Unassembled WGS sequence"/>
</dbReference>
<comment type="subcellular location">
    <subcellularLocation>
        <location evidence="1">Cell membrane</location>
        <topology evidence="1">Multi-pass membrane protein</topology>
    </subcellularLocation>
</comment>
<evidence type="ECO:0000256" key="6">
    <source>
        <dbReference type="SAM" id="MobiDB-lite"/>
    </source>
</evidence>
<keyword evidence="2" id="KW-1003">Cell membrane</keyword>
<dbReference type="PANTHER" id="PTHR36115:SF6">
    <property type="entry name" value="PROLINE-RICH ANTIGEN HOMOLOG"/>
    <property type="match status" value="1"/>
</dbReference>
<keyword evidence="4 7" id="KW-1133">Transmembrane helix</keyword>
<gene>
    <name evidence="9" type="ORF">BKN37_15105</name>
</gene>
<dbReference type="EMBL" id="MLQM01000079">
    <property type="protein sequence ID" value="OHV03406.1"/>
    <property type="molecule type" value="Genomic_DNA"/>
</dbReference>
<evidence type="ECO:0000256" key="7">
    <source>
        <dbReference type="SAM" id="Phobius"/>
    </source>
</evidence>
<dbReference type="InterPro" id="IPR016795">
    <property type="entry name" value="UCP021697"/>
</dbReference>
<dbReference type="Pfam" id="PF06271">
    <property type="entry name" value="RDD"/>
    <property type="match status" value="1"/>
</dbReference>
<keyword evidence="10" id="KW-1185">Reference proteome</keyword>